<dbReference type="SUPFAM" id="SSF53743">
    <property type="entry name" value="FucI/AraA N-terminal and middle domains"/>
    <property type="match status" value="1"/>
</dbReference>
<dbReference type="AlphaFoldDB" id="A0A9D2IHU1"/>
<organism evidence="6 7">
    <name type="scientific">Candidatus Borkfalkia avicola</name>
    <dbReference type="NCBI Taxonomy" id="2838503"/>
    <lineage>
        <taxon>Bacteria</taxon>
        <taxon>Bacillati</taxon>
        <taxon>Bacillota</taxon>
        <taxon>Clostridia</taxon>
        <taxon>Christensenellales</taxon>
        <taxon>Christensenellaceae</taxon>
        <taxon>Candidatus Borkfalkia</taxon>
    </lineage>
</organism>
<comment type="caution">
    <text evidence="6">The sequence shown here is derived from an EMBL/GenBank/DDBJ whole genome shotgun (WGS) entry which is preliminary data.</text>
</comment>
<dbReference type="Proteomes" id="UP000824025">
    <property type="component" value="Unassembled WGS sequence"/>
</dbReference>
<evidence type="ECO:0000313" key="6">
    <source>
        <dbReference type="EMBL" id="HIZ08893.1"/>
    </source>
</evidence>
<evidence type="ECO:0008006" key="8">
    <source>
        <dbReference type="Google" id="ProtNLM"/>
    </source>
</evidence>
<dbReference type="Gene3D" id="3.40.50.10940">
    <property type="match status" value="1"/>
</dbReference>
<dbReference type="InterPro" id="IPR003762">
    <property type="entry name" value="Lara_isomerase"/>
</dbReference>
<dbReference type="InterPro" id="IPR004216">
    <property type="entry name" value="Fuc/Ara_isomerase_C"/>
</dbReference>
<keyword evidence="2" id="KW-0054">Arabinose catabolism</keyword>
<evidence type="ECO:0000313" key="7">
    <source>
        <dbReference type="Proteomes" id="UP000824025"/>
    </source>
</evidence>
<dbReference type="GO" id="GO:0008733">
    <property type="term" value="F:L-arabinose isomerase activity"/>
    <property type="evidence" value="ECO:0007669"/>
    <property type="project" value="InterPro"/>
</dbReference>
<dbReference type="PANTHER" id="PTHR38464:SF1">
    <property type="entry name" value="L-ARABINOSE ISOMERASE"/>
    <property type="match status" value="1"/>
</dbReference>
<dbReference type="GO" id="GO:0046872">
    <property type="term" value="F:metal ion binding"/>
    <property type="evidence" value="ECO:0007669"/>
    <property type="project" value="UniProtKB-KW"/>
</dbReference>
<keyword evidence="1" id="KW-0479">Metal-binding</keyword>
<name>A0A9D2IHU1_9FIRM</name>
<reference evidence="6" key="2">
    <citation type="submission" date="2021-04" db="EMBL/GenBank/DDBJ databases">
        <authorList>
            <person name="Gilroy R."/>
        </authorList>
    </citation>
    <scope>NUCLEOTIDE SEQUENCE</scope>
    <source>
        <strain evidence="6">CHK192-19661</strain>
    </source>
</reference>
<keyword evidence="5" id="KW-0119">Carbohydrate metabolism</keyword>
<evidence type="ECO:0000256" key="4">
    <source>
        <dbReference type="ARBA" id="ARBA00023235"/>
    </source>
</evidence>
<keyword evidence="3" id="KW-0464">Manganese</keyword>
<evidence type="ECO:0000256" key="5">
    <source>
        <dbReference type="ARBA" id="ARBA00023277"/>
    </source>
</evidence>
<dbReference type="PANTHER" id="PTHR38464">
    <property type="entry name" value="L-ARABINOSE ISOMERASE"/>
    <property type="match status" value="1"/>
</dbReference>
<keyword evidence="4" id="KW-0413">Isomerase</keyword>
<dbReference type="SUPFAM" id="SSF50443">
    <property type="entry name" value="FucI/AraA C-terminal domain-like"/>
    <property type="match status" value="1"/>
</dbReference>
<evidence type="ECO:0000256" key="1">
    <source>
        <dbReference type="ARBA" id="ARBA00022723"/>
    </source>
</evidence>
<dbReference type="InterPro" id="IPR038583">
    <property type="entry name" value="AraA_N_sf"/>
</dbReference>
<sequence length="491" mass="54783">MKEKENIIRSFEEGAEVSGDLLTGGKKHKNVRVGLLTCGYFEYWRMYPAMRAKVEGDLAAVEKNMRALCKDLVCTGMVDTLDRADAAGKKLRAECVDAVVLVCGTYIPDFISLTALDYVREKPLIIFSTQAHANVGKSGNYEESLRNSGIIGIAQLTGTLRKMKRDYEIVVGCVEDARAYAKIGARLRALQAVEDLREANIGLIGHVFRGMYDIELSKTFFKSAFGVNVISIQSGHLLEEWKKVTDEEVEREKAQLLSRFKVKNTTEKDIFNSLKLYLAMRRISEKFNLDAMCFLDQHFVQVQVHTSARMGASLLMERTGMCVNCEGDLGGLVTMMLMKSITGKNPLMGEWGEYDTDTNSCLIIGHGIATPDLAVSDKDVLLARTPEEWGFDGNGLNYELVVKPSEATVAHIMESPEGYRMLVSEGETIPFPHLDYDEMHALFKVQAPVCEYLEKVFDYGVSHHCILSLGKIGEELRLAAKYLGIQSKTFS</sequence>
<protein>
    <recommendedName>
        <fullName evidence="8">L-fucose isomerase C-terminal domain-containing protein</fullName>
    </recommendedName>
</protein>
<reference evidence="6" key="1">
    <citation type="journal article" date="2021" name="PeerJ">
        <title>Extensive microbial diversity within the chicken gut microbiome revealed by metagenomics and culture.</title>
        <authorList>
            <person name="Gilroy R."/>
            <person name="Ravi A."/>
            <person name="Getino M."/>
            <person name="Pursley I."/>
            <person name="Horton D.L."/>
            <person name="Alikhan N.F."/>
            <person name="Baker D."/>
            <person name="Gharbi K."/>
            <person name="Hall N."/>
            <person name="Watson M."/>
            <person name="Adriaenssens E.M."/>
            <person name="Foster-Nyarko E."/>
            <person name="Jarju S."/>
            <person name="Secka A."/>
            <person name="Antonio M."/>
            <person name="Oren A."/>
            <person name="Chaudhuri R.R."/>
            <person name="La Ragione R."/>
            <person name="Hildebrand F."/>
            <person name="Pallen M.J."/>
        </authorList>
    </citation>
    <scope>NUCLEOTIDE SEQUENCE</scope>
    <source>
        <strain evidence="6">CHK192-19661</strain>
    </source>
</reference>
<dbReference type="InterPro" id="IPR009015">
    <property type="entry name" value="Fucose_isomerase_N/cen_sf"/>
</dbReference>
<dbReference type="GO" id="GO:0019569">
    <property type="term" value="P:L-arabinose catabolic process to D-xylulose 5-phosphate"/>
    <property type="evidence" value="ECO:0007669"/>
    <property type="project" value="TreeGrafter"/>
</dbReference>
<evidence type="ECO:0000256" key="3">
    <source>
        <dbReference type="ARBA" id="ARBA00023211"/>
    </source>
</evidence>
<evidence type="ECO:0000256" key="2">
    <source>
        <dbReference type="ARBA" id="ARBA00022935"/>
    </source>
</evidence>
<dbReference type="EMBL" id="DXCF01000002">
    <property type="protein sequence ID" value="HIZ08893.1"/>
    <property type="molecule type" value="Genomic_DNA"/>
</dbReference>
<dbReference type="GO" id="GO:0005829">
    <property type="term" value="C:cytosol"/>
    <property type="evidence" value="ECO:0007669"/>
    <property type="project" value="TreeGrafter"/>
</dbReference>
<proteinExistence type="predicted"/>
<gene>
    <name evidence="6" type="ORF">H9726_00255</name>
</gene>
<accession>A0A9D2IHU1</accession>